<evidence type="ECO:0000256" key="4">
    <source>
        <dbReference type="ARBA" id="ARBA00022989"/>
    </source>
</evidence>
<proteinExistence type="inferred from homology"/>
<name>A0A835YM59_9STRA</name>
<feature type="transmembrane region" description="Helical" evidence="6">
    <location>
        <begin position="90"/>
        <end position="112"/>
    </location>
</feature>
<evidence type="ECO:0000313" key="7">
    <source>
        <dbReference type="EMBL" id="KAG5178021.1"/>
    </source>
</evidence>
<keyword evidence="4 6" id="KW-1133">Transmembrane helix</keyword>
<dbReference type="Proteomes" id="UP000664859">
    <property type="component" value="Unassembled WGS sequence"/>
</dbReference>
<dbReference type="OrthoDB" id="44736at2759"/>
<evidence type="ECO:0000256" key="5">
    <source>
        <dbReference type="ARBA" id="ARBA00023136"/>
    </source>
</evidence>
<comment type="subcellular location">
    <subcellularLocation>
        <location evidence="6">Cell membrane</location>
        <topology evidence="6">Multi-pass membrane protein</topology>
    </subcellularLocation>
    <subcellularLocation>
        <location evidence="1">Membrane</location>
        <topology evidence="1">Multi-pass membrane protein</topology>
    </subcellularLocation>
</comment>
<keyword evidence="8" id="KW-1185">Reference proteome</keyword>
<feature type="transmembrane region" description="Helical" evidence="6">
    <location>
        <begin position="175"/>
        <end position="198"/>
    </location>
</feature>
<keyword evidence="5 6" id="KW-0472">Membrane</keyword>
<dbReference type="PANTHER" id="PTHR12385">
    <property type="entry name" value="CHOLINE TRANSPORTER-LIKE (SLC FAMILY 44)"/>
    <property type="match status" value="1"/>
</dbReference>
<dbReference type="GO" id="GO:0022857">
    <property type="term" value="F:transmembrane transporter activity"/>
    <property type="evidence" value="ECO:0007669"/>
    <property type="project" value="UniProtKB-UniRule"/>
</dbReference>
<reference evidence="7" key="1">
    <citation type="submission" date="2021-02" db="EMBL/GenBank/DDBJ databases">
        <title>First Annotated Genome of the Yellow-green Alga Tribonema minus.</title>
        <authorList>
            <person name="Mahan K.M."/>
        </authorList>
    </citation>
    <scope>NUCLEOTIDE SEQUENCE</scope>
    <source>
        <strain evidence="7">UTEX B ZZ1240</strain>
    </source>
</reference>
<evidence type="ECO:0000256" key="2">
    <source>
        <dbReference type="ARBA" id="ARBA00007168"/>
    </source>
</evidence>
<feature type="transmembrane region" description="Helical" evidence="6">
    <location>
        <begin position="381"/>
        <end position="401"/>
    </location>
</feature>
<feature type="transmembrane region" description="Helical" evidence="6">
    <location>
        <begin position="146"/>
        <end position="163"/>
    </location>
</feature>
<evidence type="ECO:0000313" key="8">
    <source>
        <dbReference type="Proteomes" id="UP000664859"/>
    </source>
</evidence>
<gene>
    <name evidence="7" type="ORF">JKP88DRAFT_350504</name>
</gene>
<dbReference type="Pfam" id="PF04515">
    <property type="entry name" value="Choline_transpo"/>
    <property type="match status" value="1"/>
</dbReference>
<comment type="function">
    <text evidence="6">Choline transporter.</text>
</comment>
<feature type="transmembrane region" description="Helical" evidence="6">
    <location>
        <begin position="119"/>
        <end position="140"/>
    </location>
</feature>
<evidence type="ECO:0000256" key="6">
    <source>
        <dbReference type="RuleBase" id="RU368066"/>
    </source>
</evidence>
<sequence>MNPVDDNLQDEFDFEAGAPYPPKPSADSASTTYRDAFFAVIFALHLAVILALAIFKGIPAVAQGGIDQVDVDPAGGSETPVNDGDNPIPLVLSLGVVMVLGAFLSTVWVKVLVSHGESVVRCTILSTVAWFVLSAVAAALLGQSGGAVALLVLAGIAYWYYVLINSHIEFAGKNLKVACSAVLAMPGTVTVAVTLLTVQALWCMIWGLAMALWCMVWGLAMLGVATNFSAPITAADGTVYDADDCTTYETQRPNPTFSAACTGYYGGGTCFKCVCGGATVYDDAECRSERVSAGVYALMLLSERVSAGVYALMLLSEHVSAGVYALMLLSLIWGCGVIANISHCTTAGAVAAWWFAGRNGPAADASSPVTASLRRACTTSLGTVCLAALAAAVARLLAAAATRLRRSRRGMGALWAAAAECLAHAAERVVRVFSRYALVHAAVYGTTLPVAGSEVEVESNLVERVVREFSRYALVHAAVYGTTLPVAGSERVVRVFSRYVLVHAAVYGTTLPVAGSEVEVESNLVERVVREFSRYALVHAAVYGTPLPVAGSEMCELVLAGAACLTAAHGRRAHRQSSPKVWALFKRRGWSAIVNDQLCDNALALACAVVAALCGLAGAAAGALCGMSGLLTALLASFGVLMGYNLAAVAVSVVILMSRTFDHLNE</sequence>
<feature type="transmembrane region" description="Helical" evidence="6">
    <location>
        <begin position="204"/>
        <end position="225"/>
    </location>
</feature>
<dbReference type="PANTHER" id="PTHR12385:SF4">
    <property type="entry name" value="PROTEIN PNS1"/>
    <property type="match status" value="1"/>
</dbReference>
<evidence type="ECO:0000256" key="3">
    <source>
        <dbReference type="ARBA" id="ARBA00022692"/>
    </source>
</evidence>
<comment type="caution">
    <text evidence="7">The sequence shown here is derived from an EMBL/GenBank/DDBJ whole genome shotgun (WGS) entry which is preliminary data.</text>
</comment>
<organism evidence="7 8">
    <name type="scientific">Tribonema minus</name>
    <dbReference type="NCBI Taxonomy" id="303371"/>
    <lineage>
        <taxon>Eukaryota</taxon>
        <taxon>Sar</taxon>
        <taxon>Stramenopiles</taxon>
        <taxon>Ochrophyta</taxon>
        <taxon>PX clade</taxon>
        <taxon>Xanthophyceae</taxon>
        <taxon>Tribonematales</taxon>
        <taxon>Tribonemataceae</taxon>
        <taxon>Tribonema</taxon>
    </lineage>
</organism>
<accession>A0A835YM59</accession>
<dbReference type="InterPro" id="IPR007603">
    <property type="entry name" value="Choline_transptr-like"/>
</dbReference>
<dbReference type="AlphaFoldDB" id="A0A835YM59"/>
<evidence type="ECO:0000256" key="1">
    <source>
        <dbReference type="ARBA" id="ARBA00004141"/>
    </source>
</evidence>
<feature type="transmembrane region" description="Helical" evidence="6">
    <location>
        <begin position="323"/>
        <end position="356"/>
    </location>
</feature>
<feature type="transmembrane region" description="Helical" evidence="6">
    <location>
        <begin position="602"/>
        <end position="624"/>
    </location>
</feature>
<dbReference type="EMBL" id="JAFCMP010000519">
    <property type="protein sequence ID" value="KAG5178021.1"/>
    <property type="molecule type" value="Genomic_DNA"/>
</dbReference>
<comment type="similarity">
    <text evidence="2 6">Belongs to the CTL (choline transporter-like) family.</text>
</comment>
<feature type="transmembrane region" description="Helical" evidence="6">
    <location>
        <begin position="630"/>
        <end position="656"/>
    </location>
</feature>
<dbReference type="GO" id="GO:0005886">
    <property type="term" value="C:plasma membrane"/>
    <property type="evidence" value="ECO:0007669"/>
    <property type="project" value="UniProtKB-SubCell"/>
</dbReference>
<feature type="transmembrane region" description="Helical" evidence="6">
    <location>
        <begin position="36"/>
        <end position="55"/>
    </location>
</feature>
<keyword evidence="3 6" id="KW-0812">Transmembrane</keyword>
<protein>
    <recommendedName>
        <fullName evidence="6">Choline transporter-like protein</fullName>
    </recommendedName>
</protein>